<dbReference type="STRING" id="1260251.SPISAL_05965"/>
<dbReference type="AlphaFoldDB" id="A0A540VY56"/>
<reference evidence="1 2" key="1">
    <citation type="submission" date="2019-06" db="EMBL/GenBank/DDBJ databases">
        <title>Metagenome assembled Genome of Spiribacter salinus SL48-SHIP from the microbial mat of Salt Lake 48 (Novosibirsk region, Russia).</title>
        <authorList>
            <person name="Shipova A."/>
            <person name="Rozanov A.S."/>
            <person name="Bryanskaya A.V."/>
            <person name="Peltek S.E."/>
        </authorList>
    </citation>
    <scope>NUCLEOTIDE SEQUENCE [LARGE SCALE GENOMIC DNA]</scope>
    <source>
        <strain evidence="1">SL48-SHIP-2</strain>
    </source>
</reference>
<dbReference type="PANTHER" id="PTHR34309">
    <property type="entry name" value="SLR1406 PROTEIN"/>
    <property type="match status" value="1"/>
</dbReference>
<accession>A0A540VY56</accession>
<organism evidence="1 2">
    <name type="scientific">Spiribacter salinus</name>
    <dbReference type="NCBI Taxonomy" id="1335746"/>
    <lineage>
        <taxon>Bacteria</taxon>
        <taxon>Pseudomonadati</taxon>
        <taxon>Pseudomonadota</taxon>
        <taxon>Gammaproteobacteria</taxon>
        <taxon>Chromatiales</taxon>
        <taxon>Ectothiorhodospiraceae</taxon>
        <taxon>Spiribacter</taxon>
    </lineage>
</organism>
<comment type="caution">
    <text evidence="1">The sequence shown here is derived from an EMBL/GenBank/DDBJ whole genome shotgun (WGS) entry which is preliminary data.</text>
</comment>
<evidence type="ECO:0000313" key="1">
    <source>
        <dbReference type="EMBL" id="TQF01044.1"/>
    </source>
</evidence>
<proteinExistence type="predicted"/>
<dbReference type="PANTHER" id="PTHR34309:SF10">
    <property type="entry name" value="SLR1406 PROTEIN"/>
    <property type="match status" value="1"/>
</dbReference>
<dbReference type="Gene3D" id="3.30.450.150">
    <property type="entry name" value="Haem-degrading domain"/>
    <property type="match status" value="1"/>
</dbReference>
<gene>
    <name evidence="1" type="ORF">FKY71_00235</name>
</gene>
<sequence length="154" mass="15640">MPKSEVFSLHTPLPLARARQIIQAALGRGRERTFMPLTVVVLDSGGHMIAMEREDGAGVVRQQVAAGKAWGALGIGVGSRTVGARNQGRDAFMAGVAAASDGQFIPVPGGVLVIENGEAIGAVGVSGDTSDADEECAIAGIEAAGYRAGVDTPD</sequence>
<protein>
    <submittedName>
        <fullName evidence="1">Heme-binding protein</fullName>
    </submittedName>
</protein>
<dbReference type="InterPro" id="IPR038084">
    <property type="entry name" value="PduO/GlcC-like_sf"/>
</dbReference>
<dbReference type="InterPro" id="IPR052517">
    <property type="entry name" value="GlcG_carb_metab_protein"/>
</dbReference>
<dbReference type="EMBL" id="VIFK01000001">
    <property type="protein sequence ID" value="TQF01044.1"/>
    <property type="molecule type" value="Genomic_DNA"/>
</dbReference>
<name>A0A540VY56_9GAMM</name>
<evidence type="ECO:0000313" key="2">
    <source>
        <dbReference type="Proteomes" id="UP000315400"/>
    </source>
</evidence>
<dbReference type="InterPro" id="IPR005624">
    <property type="entry name" value="PduO/GlcC-like"/>
</dbReference>
<dbReference type="Proteomes" id="UP000315400">
    <property type="component" value="Unassembled WGS sequence"/>
</dbReference>
<dbReference type="Pfam" id="PF03928">
    <property type="entry name" value="HbpS-like"/>
    <property type="match status" value="1"/>
</dbReference>
<dbReference type="SUPFAM" id="SSF143744">
    <property type="entry name" value="GlcG-like"/>
    <property type="match status" value="1"/>
</dbReference>